<feature type="domain" description="Acyltransferase 3" evidence="2">
    <location>
        <begin position="19"/>
        <end position="317"/>
    </location>
</feature>
<evidence type="ECO:0000313" key="3">
    <source>
        <dbReference type="EMBL" id="KAG5678860.1"/>
    </source>
</evidence>
<name>A0A9J6C9P6_POLVA</name>
<dbReference type="AlphaFoldDB" id="A0A9J6C9P6"/>
<feature type="transmembrane region" description="Helical" evidence="1">
    <location>
        <begin position="228"/>
        <end position="251"/>
    </location>
</feature>
<dbReference type="InterPro" id="IPR052728">
    <property type="entry name" value="O2_lipid_transport_reg"/>
</dbReference>
<feature type="transmembrane region" description="Helical" evidence="1">
    <location>
        <begin position="168"/>
        <end position="188"/>
    </location>
</feature>
<evidence type="ECO:0000259" key="2">
    <source>
        <dbReference type="Pfam" id="PF01757"/>
    </source>
</evidence>
<feature type="transmembrane region" description="Helical" evidence="1">
    <location>
        <begin position="296"/>
        <end position="316"/>
    </location>
</feature>
<keyword evidence="1" id="KW-1133">Transmembrane helix</keyword>
<dbReference type="OrthoDB" id="118951at2759"/>
<dbReference type="GO" id="GO:0016747">
    <property type="term" value="F:acyltransferase activity, transferring groups other than amino-acyl groups"/>
    <property type="evidence" value="ECO:0007669"/>
    <property type="project" value="InterPro"/>
</dbReference>
<keyword evidence="4" id="KW-1185">Reference proteome</keyword>
<evidence type="ECO:0000256" key="1">
    <source>
        <dbReference type="SAM" id="Phobius"/>
    </source>
</evidence>
<dbReference type="EMBL" id="JADBJN010000002">
    <property type="protein sequence ID" value="KAG5678860.1"/>
    <property type="molecule type" value="Genomic_DNA"/>
</dbReference>
<dbReference type="PANTHER" id="PTHR11161:SF0">
    <property type="entry name" value="O-ACYLTRANSFERASE LIKE PROTEIN"/>
    <property type="match status" value="1"/>
</dbReference>
<dbReference type="Pfam" id="PF01757">
    <property type="entry name" value="Acyl_transf_3"/>
    <property type="match status" value="1"/>
</dbReference>
<reference evidence="3" key="1">
    <citation type="submission" date="2021-03" db="EMBL/GenBank/DDBJ databases">
        <title>Chromosome level genome of the anhydrobiotic midge Polypedilum vanderplanki.</title>
        <authorList>
            <person name="Yoshida Y."/>
            <person name="Kikawada T."/>
            <person name="Gusev O."/>
        </authorList>
    </citation>
    <scope>NUCLEOTIDE SEQUENCE</scope>
    <source>
        <strain evidence="3">NIAS01</strain>
        <tissue evidence="3">Whole body or cell culture</tissue>
    </source>
</reference>
<proteinExistence type="predicted"/>
<dbReference type="Proteomes" id="UP001107558">
    <property type="component" value="Chromosome 2"/>
</dbReference>
<feature type="transmembrane region" description="Helical" evidence="1">
    <location>
        <begin position="336"/>
        <end position="357"/>
    </location>
</feature>
<protein>
    <recommendedName>
        <fullName evidence="2">Acyltransferase 3 domain-containing protein</fullName>
    </recommendedName>
</protein>
<gene>
    <name evidence="3" type="ORF">PVAND_008491</name>
</gene>
<accession>A0A9J6C9P6</accession>
<organism evidence="3 4">
    <name type="scientific">Polypedilum vanderplanki</name>
    <name type="common">Sleeping chironomid midge</name>
    <dbReference type="NCBI Taxonomy" id="319348"/>
    <lineage>
        <taxon>Eukaryota</taxon>
        <taxon>Metazoa</taxon>
        <taxon>Ecdysozoa</taxon>
        <taxon>Arthropoda</taxon>
        <taxon>Hexapoda</taxon>
        <taxon>Insecta</taxon>
        <taxon>Pterygota</taxon>
        <taxon>Neoptera</taxon>
        <taxon>Endopterygota</taxon>
        <taxon>Diptera</taxon>
        <taxon>Nematocera</taxon>
        <taxon>Chironomoidea</taxon>
        <taxon>Chironomidae</taxon>
        <taxon>Chironominae</taxon>
        <taxon>Polypedilum</taxon>
        <taxon>Polypedilum</taxon>
    </lineage>
</organism>
<feature type="transmembrane region" description="Helical" evidence="1">
    <location>
        <begin position="76"/>
        <end position="95"/>
    </location>
</feature>
<evidence type="ECO:0000313" key="4">
    <source>
        <dbReference type="Proteomes" id="UP001107558"/>
    </source>
</evidence>
<keyword evidence="1" id="KW-0812">Transmembrane</keyword>
<dbReference type="PANTHER" id="PTHR11161">
    <property type="entry name" value="O-ACYLTRANSFERASE"/>
    <property type="match status" value="1"/>
</dbReference>
<comment type="caution">
    <text evidence="3">The sequence shown here is derived from an EMBL/GenBank/DDBJ whole genome shotgun (WGS) entry which is preliminary data.</text>
</comment>
<sequence>MLGHRYGWQRGLPNINAGIYSTADGEWFSKFWSAIITIHPIAVDCFFVLGGCLLARSILNAINKRKFNIPKLYLHRYLRVTPVLAILILIVLSIFKFMGSGPFYKFTIFNAQVNQCKSYYWSALIHIQNYYNPLEACIQPSWYLSVDYQLVLLSPLILYPAYYFGWKFLWTLPTYIIGIQIWTFIAAMQNEYKPVRILMPYDVGLKSAEKFYFPTHIRKISINKYLNTSMWILSIGTIFAILLGIFGLQSVEYSDNKIAHALFFALQRNSWGLAIAWIVFSCEMGYGSVIRKFLELPIWIPLGRMSLSFYLVHGLYFSVQVGSSKVSVNFDDFQLMHLFAGDIIVTTMLATLLWLTFEEPILLIENFTYKCIEQRRLKPSK</sequence>
<keyword evidence="1" id="KW-0472">Membrane</keyword>
<dbReference type="InterPro" id="IPR002656">
    <property type="entry name" value="Acyl_transf_3_dom"/>
</dbReference>
<feature type="transmembrane region" description="Helical" evidence="1">
    <location>
        <begin position="31"/>
        <end position="55"/>
    </location>
</feature>